<feature type="domain" description="Rhodopsin" evidence="7">
    <location>
        <begin position="32"/>
        <end position="270"/>
    </location>
</feature>
<dbReference type="AlphaFoldDB" id="A0AAD4GTW2"/>
<feature type="transmembrane region" description="Helical" evidence="6">
    <location>
        <begin position="48"/>
        <end position="73"/>
    </location>
</feature>
<evidence type="ECO:0000313" key="9">
    <source>
        <dbReference type="Proteomes" id="UP001194746"/>
    </source>
</evidence>
<evidence type="ECO:0000256" key="3">
    <source>
        <dbReference type="ARBA" id="ARBA00022989"/>
    </source>
</evidence>
<comment type="subcellular location">
    <subcellularLocation>
        <location evidence="1">Membrane</location>
        <topology evidence="1">Multi-pass membrane protein</topology>
    </subcellularLocation>
</comment>
<organism evidence="8 9">
    <name type="scientific">Aspergillus nanangensis</name>
    <dbReference type="NCBI Taxonomy" id="2582783"/>
    <lineage>
        <taxon>Eukaryota</taxon>
        <taxon>Fungi</taxon>
        <taxon>Dikarya</taxon>
        <taxon>Ascomycota</taxon>
        <taxon>Pezizomycotina</taxon>
        <taxon>Eurotiomycetes</taxon>
        <taxon>Eurotiomycetidae</taxon>
        <taxon>Eurotiales</taxon>
        <taxon>Aspergillaceae</taxon>
        <taxon>Aspergillus</taxon>
        <taxon>Aspergillus subgen. Circumdati</taxon>
    </lineage>
</organism>
<feature type="transmembrane region" description="Helical" evidence="6">
    <location>
        <begin position="15"/>
        <end position="36"/>
    </location>
</feature>
<accession>A0AAD4GTW2</accession>
<evidence type="ECO:0000256" key="5">
    <source>
        <dbReference type="ARBA" id="ARBA00038359"/>
    </source>
</evidence>
<evidence type="ECO:0000256" key="2">
    <source>
        <dbReference type="ARBA" id="ARBA00022692"/>
    </source>
</evidence>
<proteinExistence type="inferred from homology"/>
<feature type="transmembrane region" description="Helical" evidence="6">
    <location>
        <begin position="124"/>
        <end position="148"/>
    </location>
</feature>
<feature type="transmembrane region" description="Helical" evidence="6">
    <location>
        <begin position="242"/>
        <end position="265"/>
    </location>
</feature>
<evidence type="ECO:0000259" key="7">
    <source>
        <dbReference type="Pfam" id="PF20684"/>
    </source>
</evidence>
<comment type="similarity">
    <text evidence="5">Belongs to the SAT4 family.</text>
</comment>
<dbReference type="InterPro" id="IPR052337">
    <property type="entry name" value="SAT4-like"/>
</dbReference>
<evidence type="ECO:0000256" key="1">
    <source>
        <dbReference type="ARBA" id="ARBA00004141"/>
    </source>
</evidence>
<feature type="transmembrane region" description="Helical" evidence="6">
    <location>
        <begin position="171"/>
        <end position="194"/>
    </location>
</feature>
<dbReference type="InterPro" id="IPR049326">
    <property type="entry name" value="Rhodopsin_dom_fungi"/>
</dbReference>
<keyword evidence="4 6" id="KW-0472">Membrane</keyword>
<keyword evidence="9" id="KW-1185">Reference proteome</keyword>
<gene>
    <name evidence="8" type="ORF">FE257_006674</name>
</gene>
<dbReference type="EMBL" id="VCAU01000030">
    <property type="protein sequence ID" value="KAF9889994.1"/>
    <property type="molecule type" value="Genomic_DNA"/>
</dbReference>
<feature type="transmembrane region" description="Helical" evidence="6">
    <location>
        <begin position="206"/>
        <end position="230"/>
    </location>
</feature>
<dbReference type="Pfam" id="PF20684">
    <property type="entry name" value="Fung_rhodopsin"/>
    <property type="match status" value="1"/>
</dbReference>
<name>A0AAD4GTW2_ASPNN</name>
<sequence length="363" mass="40601">MSYIAASNGSRQPMFLAVMGLLLLLSCISVCLRLYCRVFRVHKLGNDDFLIVAALAVAIGMGIMNGVHISYGTGRHFTDLPLQEILIPTLKHWYVYQLIYPISIGLVKFSILAQYYRIFEVRKFRILVVSVAVFVLLYTIITIFVNAFECRSKPWRAWDPSFPTGCNNLPATYFSTAGINILTDLIILVMPLPLLMRLNLNPKRRWALVGIFLTGTFASAASIVRLNALYIYTVTKDVSYDAIYILLWSQIEVNVAIISASAPSLRPLFSSVFRGSSHSRGRAVSSIPYGAYGTNGSNYRRTTIKTNAHGAIELSSRDDENLRDVSRSRERVGDDNSVRGLITGDGVNIVKTVVIETKREDRR</sequence>
<protein>
    <recommendedName>
        <fullName evidence="7">Rhodopsin domain-containing protein</fullName>
    </recommendedName>
</protein>
<keyword evidence="2 6" id="KW-0812">Transmembrane</keyword>
<reference evidence="8" key="2">
    <citation type="submission" date="2020-02" db="EMBL/GenBank/DDBJ databases">
        <authorList>
            <person name="Gilchrist C.L.M."/>
            <person name="Chooi Y.-H."/>
        </authorList>
    </citation>
    <scope>NUCLEOTIDE SEQUENCE</scope>
    <source>
        <strain evidence="8">MST-FP2251</strain>
    </source>
</reference>
<comment type="caution">
    <text evidence="8">The sequence shown here is derived from an EMBL/GenBank/DDBJ whole genome shotgun (WGS) entry which is preliminary data.</text>
</comment>
<dbReference type="Proteomes" id="UP001194746">
    <property type="component" value="Unassembled WGS sequence"/>
</dbReference>
<keyword evidence="3 6" id="KW-1133">Transmembrane helix</keyword>
<dbReference type="PANTHER" id="PTHR33048:SF123">
    <property type="entry name" value="INTEGRAL MEMBRANE PROTEIN"/>
    <property type="match status" value="1"/>
</dbReference>
<feature type="transmembrane region" description="Helical" evidence="6">
    <location>
        <begin position="93"/>
        <end position="112"/>
    </location>
</feature>
<evidence type="ECO:0000313" key="8">
    <source>
        <dbReference type="EMBL" id="KAF9889994.1"/>
    </source>
</evidence>
<evidence type="ECO:0000256" key="4">
    <source>
        <dbReference type="ARBA" id="ARBA00023136"/>
    </source>
</evidence>
<dbReference type="GO" id="GO:0016020">
    <property type="term" value="C:membrane"/>
    <property type="evidence" value="ECO:0007669"/>
    <property type="project" value="UniProtKB-SubCell"/>
</dbReference>
<dbReference type="PANTHER" id="PTHR33048">
    <property type="entry name" value="PTH11-LIKE INTEGRAL MEMBRANE PROTEIN (AFU_ORTHOLOGUE AFUA_5G11245)"/>
    <property type="match status" value="1"/>
</dbReference>
<evidence type="ECO:0000256" key="6">
    <source>
        <dbReference type="SAM" id="Phobius"/>
    </source>
</evidence>
<reference evidence="8" key="1">
    <citation type="journal article" date="2019" name="Beilstein J. Org. Chem.">
        <title>Nanangenines: drimane sesquiterpenoids as the dominant metabolite cohort of a novel Australian fungus, Aspergillus nanangensis.</title>
        <authorList>
            <person name="Lacey H.J."/>
            <person name="Gilchrist C.L.M."/>
            <person name="Crombie A."/>
            <person name="Kalaitzis J.A."/>
            <person name="Vuong D."/>
            <person name="Rutledge P.J."/>
            <person name="Turner P."/>
            <person name="Pitt J.I."/>
            <person name="Lacey E."/>
            <person name="Chooi Y.H."/>
            <person name="Piggott A.M."/>
        </authorList>
    </citation>
    <scope>NUCLEOTIDE SEQUENCE</scope>
    <source>
        <strain evidence="8">MST-FP2251</strain>
    </source>
</reference>